<sequence length="626" mass="73072">MDKPLLFYDCGELGWSIILAAHVNFLVSRDNKKNVTVCTYRHRFVLYNGLENVKLIEIPPKILENISHLDHDGTHMYDHINKERITHNKLWSYFNDNFGSGYIVSKDYGISLYDKLLFYRFNSSESAKATVMNLFKEKLILVFPRCRSGKFGNRNLTESFYIKLCERLCDDYPYHVIVSIGSKSSAYLLEDKIENDNFVDLVGWNDNETLDLFIAMCNYCQVEFAVGSQSALPKISLICKIPTFIIGHEKKRHLVDDNWMNTRAEFYRVDRHNGKYMLEVEDQDGCINKIIEFGKVEKPMIFGGNFSGDYGEDSIYHPVSKFLYDLPLLFFDCAELGWSQHLVAFIKFLRIEDCWRKTIVVTDKSKFVLYKDCCDELAEFPDSIRELFDGYSSEQYFLVNPDNKKDKISTNKLVSLFRSKFKHCEVFSNFVRFTQFVNENHANYYRPYISSNFARNVVKELTFGKKAILLFTRNRKGYHETRNINAEFYKKIIQKIRKFDKELLIILLGSKEEAFSLESKNVIDLVSYDDNQTLDLLIALCNLHIAQATFGPQSGPSKIALLCGIPSFIVGHERERHMFRENWAKTYVSFFEANKTENGYEFDHEECFSKFDSFLVKVIEGGVKWI</sequence>
<evidence type="ECO:0000313" key="1">
    <source>
        <dbReference type="EMBL" id="QJA88058.1"/>
    </source>
</evidence>
<gene>
    <name evidence="1" type="ORF">MM415B02833_0006</name>
</gene>
<reference evidence="1" key="1">
    <citation type="submission" date="2020-03" db="EMBL/GenBank/DDBJ databases">
        <title>The deep terrestrial virosphere.</title>
        <authorList>
            <person name="Holmfeldt K."/>
            <person name="Nilsson E."/>
            <person name="Simone D."/>
            <person name="Lopez-Fernandez M."/>
            <person name="Wu X."/>
            <person name="de Brujin I."/>
            <person name="Lundin D."/>
            <person name="Andersson A."/>
            <person name="Bertilsson S."/>
            <person name="Dopson M."/>
        </authorList>
    </citation>
    <scope>NUCLEOTIDE SEQUENCE</scope>
    <source>
        <strain evidence="1">MM415B02833</strain>
    </source>
</reference>
<protein>
    <recommendedName>
        <fullName evidence="2">Glycosyltransferase</fullName>
    </recommendedName>
</protein>
<organism evidence="1">
    <name type="scientific">viral metagenome</name>
    <dbReference type="NCBI Taxonomy" id="1070528"/>
    <lineage>
        <taxon>unclassified sequences</taxon>
        <taxon>metagenomes</taxon>
        <taxon>organismal metagenomes</taxon>
    </lineage>
</organism>
<evidence type="ECO:0008006" key="2">
    <source>
        <dbReference type="Google" id="ProtNLM"/>
    </source>
</evidence>
<dbReference type="AlphaFoldDB" id="A0A6M3L457"/>
<name>A0A6M3L457_9ZZZZ</name>
<accession>A0A6M3L457</accession>
<dbReference type="EMBL" id="MT142750">
    <property type="protein sequence ID" value="QJA88058.1"/>
    <property type="molecule type" value="Genomic_DNA"/>
</dbReference>
<proteinExistence type="predicted"/>